<organism evidence="7 8">
    <name type="scientific">Absidia repens</name>
    <dbReference type="NCBI Taxonomy" id="90262"/>
    <lineage>
        <taxon>Eukaryota</taxon>
        <taxon>Fungi</taxon>
        <taxon>Fungi incertae sedis</taxon>
        <taxon>Mucoromycota</taxon>
        <taxon>Mucoromycotina</taxon>
        <taxon>Mucoromycetes</taxon>
        <taxon>Mucorales</taxon>
        <taxon>Cunninghamellaceae</taxon>
        <taxon>Absidia</taxon>
    </lineage>
</organism>
<evidence type="ECO:0000256" key="5">
    <source>
        <dbReference type="SAM" id="MobiDB-lite"/>
    </source>
</evidence>
<dbReference type="GO" id="GO:0015031">
    <property type="term" value="P:protein transport"/>
    <property type="evidence" value="ECO:0007669"/>
    <property type="project" value="UniProtKB-UniRule"/>
</dbReference>
<dbReference type="GO" id="GO:0006869">
    <property type="term" value="P:lipid transport"/>
    <property type="evidence" value="ECO:0007669"/>
    <property type="project" value="UniProtKB-UniRule"/>
</dbReference>
<dbReference type="GO" id="GO:0042147">
    <property type="term" value="P:retrograde transport, endosome to Golgi"/>
    <property type="evidence" value="ECO:0007669"/>
    <property type="project" value="UniProtKB-UniRule"/>
</dbReference>
<keyword evidence="8" id="KW-1185">Reference proteome</keyword>
<gene>
    <name evidence="7" type="ORF">BCR42DRAFT_192058</name>
</gene>
<comment type="subcellular location">
    <subcellularLocation>
        <location evidence="3">Golgi apparatus</location>
        <location evidence="3">trans-Golgi network</location>
    </subcellularLocation>
</comment>
<comment type="subunit">
    <text evidence="3">Component of the Golgi-associated retrograde protein (GARP) complex.</text>
</comment>
<proteinExistence type="inferred from homology"/>
<dbReference type="GO" id="GO:0032456">
    <property type="term" value="P:endocytic recycling"/>
    <property type="evidence" value="ECO:0007669"/>
    <property type="project" value="TreeGrafter"/>
</dbReference>
<dbReference type="STRING" id="90262.A0A1X2IS75"/>
<name>A0A1X2IS75_9FUNG</name>
<feature type="coiled-coil region" evidence="4">
    <location>
        <begin position="26"/>
        <end position="53"/>
    </location>
</feature>
<accession>A0A1X2IS75</accession>
<evidence type="ECO:0000256" key="1">
    <source>
        <dbReference type="ARBA" id="ARBA00006080"/>
    </source>
</evidence>
<dbReference type="GO" id="GO:0016020">
    <property type="term" value="C:membrane"/>
    <property type="evidence" value="ECO:0007669"/>
    <property type="project" value="TreeGrafter"/>
</dbReference>
<sequence length="738" mass="83847">MREIDGDMKTLVYENYSKFISATDTIRKMKSNVESMESEMGRLNENIHGIAQQCNNINQALEPNRTKIQQLGNVHNQLQRLQFIFELPNRLEKCLNSKHYVHAVKYYSRARKLLDHYQHMPAFKGIEKDCCSIMDRIKDELWIGLKQPDASTSKVNEYAKLLVLLKEDPEPLWNTYITVQLELISKNQSTTVPPDNAETLVTQYILPLEDVVDHFRSLFLSSKTKNGDSEGDTGSIVIMPSHDQERAKLDLLQNIQPFIDHIFDMVASHVHIDPLDGNEAQNLSQPLHHMQYLMDLQQALSTNVSSLSSVALIGERFNEFVASWQSNIIDTLMNSASLEMKSRIEEFSGKHLLDQDNKSVVDGNVMRGFLDDITIWFGRHMKKNCFLPLQACFQVATGDQQSIFLSRIQAGLKKMWMTTADQLLNLPETTNSSTVRIFMVSRLCYDFADHGVIQTYNDISALLFNTATNQNQNGQARHHYLSSDNQMDSALITDANFVMERYLAIGQQLLNDKMMHDGYQLSNDVQQCYLDYNTLDYSLPPTSVSSTWPKMLSRLKSLEHIMQSIFPQTSAEESWQHGGTGTTTGDTSDNEYDYRYTNGDDTYHSHDHSSPSIGATNGGMDSTQIGNNYNVGTPMGNGNSSTGGLGRMGAKLDGSDGNDMTFNMFNNIDKLFADRVDVYRRVDPSPLGICGGLVRILIKSFHETTRLLQIVDEHMYQQLQLDIEYIQHTLWSYTTDEK</sequence>
<dbReference type="InterPro" id="IPR014812">
    <property type="entry name" value="Vps51"/>
</dbReference>
<dbReference type="GO" id="GO:0005829">
    <property type="term" value="C:cytosol"/>
    <property type="evidence" value="ECO:0007669"/>
    <property type="project" value="GOC"/>
</dbReference>
<dbReference type="AlphaFoldDB" id="A0A1X2IS75"/>
<dbReference type="GO" id="GO:0048193">
    <property type="term" value="P:Golgi vesicle transport"/>
    <property type="evidence" value="ECO:0007669"/>
    <property type="project" value="TreeGrafter"/>
</dbReference>
<dbReference type="GO" id="GO:0000938">
    <property type="term" value="C:GARP complex"/>
    <property type="evidence" value="ECO:0007669"/>
    <property type="project" value="UniProtKB-UniRule"/>
</dbReference>
<comment type="function">
    <text evidence="3">Acts as component of the GARP complex that is involved in retrograde transport from early and late endosomes to the trans-Golgi network (TGN).</text>
</comment>
<dbReference type="EMBL" id="MCGE01000005">
    <property type="protein sequence ID" value="ORZ21359.1"/>
    <property type="molecule type" value="Genomic_DNA"/>
</dbReference>
<keyword evidence="2 3" id="KW-0813">Transport</keyword>
<dbReference type="InterPro" id="IPR039481">
    <property type="entry name" value="EXOC2/Sec5_N_dom"/>
</dbReference>
<dbReference type="PANTHER" id="PTHR15954:SF4">
    <property type="entry name" value="VACUOLAR PROTEIN SORTING-ASSOCIATED PROTEIN 51 HOMOLOG"/>
    <property type="match status" value="1"/>
</dbReference>
<evidence type="ECO:0000256" key="4">
    <source>
        <dbReference type="SAM" id="Coils"/>
    </source>
</evidence>
<dbReference type="GO" id="GO:0007030">
    <property type="term" value="P:Golgi organization"/>
    <property type="evidence" value="ECO:0007669"/>
    <property type="project" value="UniProtKB-UniRule"/>
</dbReference>
<comment type="caution">
    <text evidence="7">The sequence shown here is derived from an EMBL/GenBank/DDBJ whole genome shotgun (WGS) entry which is preliminary data.</text>
</comment>
<dbReference type="GO" id="GO:1990745">
    <property type="term" value="C:EARP complex"/>
    <property type="evidence" value="ECO:0007669"/>
    <property type="project" value="TreeGrafter"/>
</dbReference>
<evidence type="ECO:0000256" key="2">
    <source>
        <dbReference type="ARBA" id="ARBA00022448"/>
    </source>
</evidence>
<evidence type="ECO:0000256" key="3">
    <source>
        <dbReference type="RuleBase" id="RU368010"/>
    </source>
</evidence>
<feature type="region of interest" description="Disordered" evidence="5">
    <location>
        <begin position="569"/>
        <end position="634"/>
    </location>
</feature>
<feature type="compositionally biased region" description="Polar residues" evidence="5">
    <location>
        <begin position="610"/>
        <end position="634"/>
    </location>
</feature>
<feature type="domain" description="Exocyst complex component EXOC2/Sec5 N-terminal" evidence="6">
    <location>
        <begin position="6"/>
        <end position="192"/>
    </location>
</feature>
<dbReference type="Pfam" id="PF15469">
    <property type="entry name" value="Sec5"/>
    <property type="match status" value="1"/>
</dbReference>
<dbReference type="OrthoDB" id="203678at2759"/>
<evidence type="ECO:0000313" key="8">
    <source>
        <dbReference type="Proteomes" id="UP000193560"/>
    </source>
</evidence>
<keyword evidence="3" id="KW-0653">Protein transport</keyword>
<keyword evidence="3" id="KW-0445">Lipid transport</keyword>
<evidence type="ECO:0000313" key="7">
    <source>
        <dbReference type="EMBL" id="ORZ21359.1"/>
    </source>
</evidence>
<evidence type="ECO:0000259" key="6">
    <source>
        <dbReference type="Pfam" id="PF15469"/>
    </source>
</evidence>
<reference evidence="7 8" key="1">
    <citation type="submission" date="2016-07" db="EMBL/GenBank/DDBJ databases">
        <title>Pervasive Adenine N6-methylation of Active Genes in Fungi.</title>
        <authorList>
            <consortium name="DOE Joint Genome Institute"/>
            <person name="Mondo S.J."/>
            <person name="Dannebaum R.O."/>
            <person name="Kuo R.C."/>
            <person name="Labutti K."/>
            <person name="Haridas S."/>
            <person name="Kuo A."/>
            <person name="Salamov A."/>
            <person name="Ahrendt S.R."/>
            <person name="Lipzen A."/>
            <person name="Sullivan W."/>
            <person name="Andreopoulos W.B."/>
            <person name="Clum A."/>
            <person name="Lindquist E."/>
            <person name="Daum C."/>
            <person name="Ramamoorthy G.K."/>
            <person name="Gryganskyi A."/>
            <person name="Culley D."/>
            <person name="Magnuson J.K."/>
            <person name="James T.Y."/>
            <person name="O'Malley M.A."/>
            <person name="Stajich J.E."/>
            <person name="Spatafora J.W."/>
            <person name="Visel A."/>
            <person name="Grigoriev I.V."/>
        </authorList>
    </citation>
    <scope>NUCLEOTIDE SEQUENCE [LARGE SCALE GENOMIC DNA]</scope>
    <source>
        <strain evidence="7 8">NRRL 1336</strain>
    </source>
</reference>
<keyword evidence="4" id="KW-0175">Coiled coil</keyword>
<dbReference type="PANTHER" id="PTHR15954">
    <property type="entry name" value="VACUOLAR PROTEIN SORTING-ASSOCIATED PROTEIN 51 HOMOLOG"/>
    <property type="match status" value="1"/>
</dbReference>
<comment type="similarity">
    <text evidence="1 3">Belongs to the VPS51 family.</text>
</comment>
<protein>
    <recommendedName>
        <fullName evidence="3">Vacuolar protein sorting-associated protein 51 homolog</fullName>
    </recommendedName>
</protein>
<dbReference type="Proteomes" id="UP000193560">
    <property type="component" value="Unassembled WGS sequence"/>
</dbReference>
<keyword evidence="3" id="KW-0333">Golgi apparatus</keyword>